<dbReference type="InterPro" id="IPR004843">
    <property type="entry name" value="Calcineurin-like_PHP"/>
</dbReference>
<reference evidence="3" key="1">
    <citation type="submission" date="2022-06" db="EMBL/GenBank/DDBJ databases">
        <title>CFH 74404 Thermomicrobiaceae sp.</title>
        <authorList>
            <person name="Ming H."/>
            <person name="Li W.-J."/>
            <person name="Zhao Z."/>
        </authorList>
    </citation>
    <scope>NUCLEOTIDE SEQUENCE</scope>
    <source>
        <strain evidence="3">CFH 74404</strain>
    </source>
</reference>
<dbReference type="GO" id="GO:0005737">
    <property type="term" value="C:cytoplasm"/>
    <property type="evidence" value="ECO:0007669"/>
    <property type="project" value="TreeGrafter"/>
</dbReference>
<dbReference type="InterPro" id="IPR027417">
    <property type="entry name" value="P-loop_NTPase"/>
</dbReference>
<dbReference type="PANTHER" id="PTHR42850">
    <property type="entry name" value="METALLOPHOSPHOESTERASE"/>
    <property type="match status" value="1"/>
</dbReference>
<organism evidence="3 4">
    <name type="scientific">Thermalbibacter longus</name>
    <dbReference type="NCBI Taxonomy" id="2951981"/>
    <lineage>
        <taxon>Bacteria</taxon>
        <taxon>Pseudomonadati</taxon>
        <taxon>Thermomicrobiota</taxon>
        <taxon>Thermomicrobia</taxon>
        <taxon>Thermomicrobiales</taxon>
        <taxon>Thermomicrobiaceae</taxon>
        <taxon>Thermalbibacter</taxon>
    </lineage>
</organism>
<dbReference type="SUPFAM" id="SSF52540">
    <property type="entry name" value="P-loop containing nucleoside triphosphate hydrolases"/>
    <property type="match status" value="1"/>
</dbReference>
<feature type="region of interest" description="Disordered" evidence="1">
    <location>
        <begin position="1"/>
        <end position="28"/>
    </location>
</feature>
<comment type="caution">
    <text evidence="3">The sequence shown here is derived from an EMBL/GenBank/DDBJ whole genome shotgun (WGS) entry which is preliminary data.</text>
</comment>
<name>A0AA41WDI0_9BACT</name>
<dbReference type="InterPro" id="IPR050126">
    <property type="entry name" value="Ap4A_hydrolase"/>
</dbReference>
<evidence type="ECO:0000256" key="1">
    <source>
        <dbReference type="SAM" id="MobiDB-lite"/>
    </source>
</evidence>
<protein>
    <submittedName>
        <fullName evidence="3">AAA family ATPase</fullName>
    </submittedName>
</protein>
<dbReference type="Pfam" id="PF13671">
    <property type="entry name" value="AAA_33"/>
    <property type="match status" value="1"/>
</dbReference>
<dbReference type="Gene3D" id="3.40.50.300">
    <property type="entry name" value="P-loop containing nucleotide triphosphate hydrolases"/>
    <property type="match status" value="1"/>
</dbReference>
<dbReference type="EMBL" id="JAMSLR010000001">
    <property type="protein sequence ID" value="MCM8748078.1"/>
    <property type="molecule type" value="Genomic_DNA"/>
</dbReference>
<dbReference type="SUPFAM" id="SSF56300">
    <property type="entry name" value="Metallo-dependent phosphatases"/>
    <property type="match status" value="1"/>
</dbReference>
<feature type="compositionally biased region" description="Basic and acidic residues" evidence="1">
    <location>
        <begin position="12"/>
        <end position="23"/>
    </location>
</feature>
<feature type="domain" description="Calcineurin-like phosphoesterase" evidence="2">
    <location>
        <begin position="211"/>
        <end position="408"/>
    </location>
</feature>
<dbReference type="Proteomes" id="UP001165306">
    <property type="component" value="Unassembled WGS sequence"/>
</dbReference>
<evidence type="ECO:0000313" key="3">
    <source>
        <dbReference type="EMBL" id="MCM8748078.1"/>
    </source>
</evidence>
<evidence type="ECO:0000313" key="4">
    <source>
        <dbReference type="Proteomes" id="UP001165306"/>
    </source>
</evidence>
<keyword evidence="4" id="KW-1185">Reference proteome</keyword>
<dbReference type="InterPro" id="IPR029052">
    <property type="entry name" value="Metallo-depent_PP-like"/>
</dbReference>
<dbReference type="Gene3D" id="3.60.21.10">
    <property type="match status" value="1"/>
</dbReference>
<dbReference type="InterPro" id="IPR041780">
    <property type="entry name" value="MPP_PrpE-like"/>
</dbReference>
<dbReference type="InterPro" id="IPR006186">
    <property type="entry name" value="Ser/Thr-sp_prot-phosphatase"/>
</dbReference>
<dbReference type="GO" id="GO:0016791">
    <property type="term" value="F:phosphatase activity"/>
    <property type="evidence" value="ECO:0007669"/>
    <property type="project" value="TreeGrafter"/>
</dbReference>
<sequence length="484" mass="54680">MSLEAQPSVERQQQRAGREQGPDKRKRSGRRIVVPGLALVLLIGPSGSGKSTFARRHFKLTEVLSSDFFRALVSDDEADQTASRDAFEVLYLVAEKRLRRGRLTVVDATNTTAEARSRLLELAQRYHVPAVAIVFDLPPEICLQRDAQRPGRRVGQDVIARQFGQLQTNRQRIREEPFVYRYWLRSPEDIDEAIVERRPLRCDKRLWRGPLDIVGDVHGCFAELCDLLGSLGYRVERVEKTTGEPGFRVSHPEGRRLVFIGDLVDRGPDTPSVLRLVMDAVGRGRALCALGNHDRKLMRYLEGQEVKIAHGFERTLEQLAGEPEAFRRRVLRFLQRLSSHYVLDGGRLVVAHAGLPEEYHGRCSPTVRRVALFGVTTGQRDERGLPVRVNWALSYRGRALVVYGHTPVQEAIWINRTINIDTGCVFGNKLTALRYPELELVAVPAREVYYPAPRSLLTPEDLQRPLLVPAADEMLPEEVAANGQ</sequence>
<evidence type="ECO:0000259" key="2">
    <source>
        <dbReference type="Pfam" id="PF00149"/>
    </source>
</evidence>
<accession>A0AA41WDI0</accession>
<dbReference type="Pfam" id="PF00149">
    <property type="entry name" value="Metallophos"/>
    <property type="match status" value="1"/>
</dbReference>
<dbReference type="CDD" id="cd07423">
    <property type="entry name" value="MPP_Prp_like"/>
    <property type="match status" value="1"/>
</dbReference>
<gene>
    <name evidence="3" type="ORF">NET02_02860</name>
</gene>
<proteinExistence type="predicted"/>
<dbReference type="PRINTS" id="PR00114">
    <property type="entry name" value="STPHPHTASE"/>
</dbReference>
<dbReference type="RefSeq" id="WP_284055856.1">
    <property type="nucleotide sequence ID" value="NZ_JAMSLR010000001.1"/>
</dbReference>
<dbReference type="AlphaFoldDB" id="A0AA41WDI0"/>
<dbReference type="PANTHER" id="PTHR42850:SF7">
    <property type="entry name" value="BIS(5'-NUCLEOSYL)-TETRAPHOSPHATASE PRPE [ASYMMETRICAL]"/>
    <property type="match status" value="1"/>
</dbReference>